<evidence type="ECO:0000259" key="2">
    <source>
        <dbReference type="PROSITE" id="PS50110"/>
    </source>
</evidence>
<dbReference type="EMBL" id="CP023777">
    <property type="protein sequence ID" value="ATL46470.1"/>
    <property type="molecule type" value="Genomic_DNA"/>
</dbReference>
<evidence type="ECO:0000313" key="3">
    <source>
        <dbReference type="EMBL" id="ATL46470.1"/>
    </source>
</evidence>
<dbReference type="Pfam" id="PF00072">
    <property type="entry name" value="Response_reg"/>
    <property type="match status" value="1"/>
</dbReference>
<dbReference type="GO" id="GO:0000160">
    <property type="term" value="P:phosphorelay signal transduction system"/>
    <property type="evidence" value="ECO:0007669"/>
    <property type="project" value="InterPro"/>
</dbReference>
<dbReference type="PANTHER" id="PTHR44520">
    <property type="entry name" value="RESPONSE REGULATOR RCP1-RELATED"/>
    <property type="match status" value="1"/>
</dbReference>
<evidence type="ECO:0000256" key="1">
    <source>
        <dbReference type="PROSITE-ProRule" id="PRU00169"/>
    </source>
</evidence>
<organism evidence="3 4">
    <name type="scientific">Chitinophaga caeni</name>
    <dbReference type="NCBI Taxonomy" id="2029983"/>
    <lineage>
        <taxon>Bacteria</taxon>
        <taxon>Pseudomonadati</taxon>
        <taxon>Bacteroidota</taxon>
        <taxon>Chitinophagia</taxon>
        <taxon>Chitinophagales</taxon>
        <taxon>Chitinophagaceae</taxon>
        <taxon>Chitinophaga</taxon>
    </lineage>
</organism>
<keyword evidence="4" id="KW-1185">Reference proteome</keyword>
<name>A0A291QR85_9BACT</name>
<keyword evidence="1" id="KW-0597">Phosphoprotein</keyword>
<dbReference type="SUPFAM" id="SSF52172">
    <property type="entry name" value="CheY-like"/>
    <property type="match status" value="1"/>
</dbReference>
<dbReference type="RefSeq" id="WP_098192858.1">
    <property type="nucleotide sequence ID" value="NZ_CP023777.1"/>
</dbReference>
<dbReference type="InterPro" id="IPR052893">
    <property type="entry name" value="TCS_response_regulator"/>
</dbReference>
<feature type="domain" description="Response regulatory" evidence="2">
    <location>
        <begin position="11"/>
        <end position="139"/>
    </location>
</feature>
<protein>
    <submittedName>
        <fullName evidence="3">Two-component system response regulator</fullName>
    </submittedName>
</protein>
<accession>A0A291QR85</accession>
<dbReference type="KEGG" id="cbae:COR50_04365"/>
<proteinExistence type="predicted"/>
<dbReference type="InterPro" id="IPR001789">
    <property type="entry name" value="Sig_transdc_resp-reg_receiver"/>
</dbReference>
<dbReference type="SMART" id="SM00448">
    <property type="entry name" value="REC"/>
    <property type="match status" value="1"/>
</dbReference>
<dbReference type="InterPro" id="IPR011006">
    <property type="entry name" value="CheY-like_superfamily"/>
</dbReference>
<dbReference type="OrthoDB" id="7631574at2"/>
<evidence type="ECO:0000313" key="4">
    <source>
        <dbReference type="Proteomes" id="UP000220133"/>
    </source>
</evidence>
<dbReference type="AlphaFoldDB" id="A0A291QR85"/>
<gene>
    <name evidence="3" type="ORF">COR50_04365</name>
</gene>
<dbReference type="PROSITE" id="PS50110">
    <property type="entry name" value="RESPONSE_REGULATORY"/>
    <property type="match status" value="1"/>
</dbReference>
<dbReference type="CDD" id="cd17557">
    <property type="entry name" value="REC_Rcp-like"/>
    <property type="match status" value="1"/>
</dbReference>
<dbReference type="Proteomes" id="UP000220133">
    <property type="component" value="Chromosome"/>
</dbReference>
<dbReference type="PANTHER" id="PTHR44520:SF2">
    <property type="entry name" value="RESPONSE REGULATOR RCP1"/>
    <property type="match status" value="1"/>
</dbReference>
<feature type="modified residue" description="4-aspartylphosphate" evidence="1">
    <location>
        <position position="72"/>
    </location>
</feature>
<dbReference type="Gene3D" id="3.40.50.2300">
    <property type="match status" value="1"/>
</dbReference>
<sequence length="154" mass="17885">MIKDENPDKQCILVADDDSDDREMLKAAFDENKLPYNLTFVENGEEAMLYLKRKGRYVDIKSYPLPNLILLDLNMPRKDGREVIREIRNDFGLCGLPIVVLTTSRESKDVLKCYELGCNSFIIKPVTFHGLLLFTNMLHQYWFNLVELPALKKL</sequence>
<reference evidence="3 4" key="1">
    <citation type="submission" date="2017-10" db="EMBL/GenBank/DDBJ databases">
        <title>Paenichitinophaga pekingensis gen. nov., sp. nov., isolated from activated sludge.</title>
        <authorList>
            <person name="Jin D."/>
            <person name="Kong X."/>
            <person name="Deng Y."/>
            <person name="Bai Z."/>
        </authorList>
    </citation>
    <scope>NUCLEOTIDE SEQUENCE [LARGE SCALE GENOMIC DNA]</scope>
    <source>
        <strain evidence="3 4">13</strain>
    </source>
</reference>